<feature type="region of interest" description="Disordered" evidence="2">
    <location>
        <begin position="1"/>
        <end position="26"/>
    </location>
</feature>
<dbReference type="AlphaFoldDB" id="X6L8W3"/>
<dbReference type="GO" id="GO:0050660">
    <property type="term" value="F:flavin adenine dinucleotide binding"/>
    <property type="evidence" value="ECO:0007669"/>
    <property type="project" value="TreeGrafter"/>
</dbReference>
<dbReference type="Pfam" id="PF00258">
    <property type="entry name" value="Flavodoxin_1"/>
    <property type="match status" value="1"/>
</dbReference>
<dbReference type="InterPro" id="IPR029039">
    <property type="entry name" value="Flavoprotein-like_sf"/>
</dbReference>
<evidence type="ECO:0000313" key="5">
    <source>
        <dbReference type="Proteomes" id="UP000023152"/>
    </source>
</evidence>
<dbReference type="SUPFAM" id="SSF63380">
    <property type="entry name" value="Riboflavin synthase domain-like"/>
    <property type="match status" value="1"/>
</dbReference>
<dbReference type="GO" id="GO:0016491">
    <property type="term" value="F:oxidoreductase activity"/>
    <property type="evidence" value="ECO:0007669"/>
    <property type="project" value="TreeGrafter"/>
</dbReference>
<feature type="non-terminal residue" evidence="4">
    <location>
        <position position="1"/>
    </location>
</feature>
<dbReference type="PANTHER" id="PTHR19384">
    <property type="entry name" value="NITRIC OXIDE SYNTHASE-RELATED"/>
    <property type="match status" value="1"/>
</dbReference>
<dbReference type="SUPFAM" id="SSF52218">
    <property type="entry name" value="Flavoproteins"/>
    <property type="match status" value="1"/>
</dbReference>
<dbReference type="Proteomes" id="UP000023152">
    <property type="component" value="Unassembled WGS sequence"/>
</dbReference>
<comment type="caution">
    <text evidence="4">The sequence shown here is derived from an EMBL/GenBank/DDBJ whole genome shotgun (WGS) entry which is preliminary data.</text>
</comment>
<dbReference type="PRINTS" id="PR00369">
    <property type="entry name" value="FLAVODOXIN"/>
</dbReference>
<dbReference type="InterPro" id="IPR001094">
    <property type="entry name" value="Flavdoxin-like"/>
</dbReference>
<evidence type="ECO:0000256" key="2">
    <source>
        <dbReference type="SAM" id="MobiDB-lite"/>
    </source>
</evidence>
<evidence type="ECO:0000313" key="4">
    <source>
        <dbReference type="EMBL" id="ETN97918.1"/>
    </source>
</evidence>
<gene>
    <name evidence="4" type="ORF">RFI_39608</name>
</gene>
<feature type="region of interest" description="Disordered" evidence="2">
    <location>
        <begin position="113"/>
        <end position="158"/>
    </location>
</feature>
<reference evidence="4 5" key="1">
    <citation type="journal article" date="2013" name="Curr. Biol.">
        <title>The Genome of the Foraminiferan Reticulomyxa filosa.</title>
        <authorList>
            <person name="Glockner G."/>
            <person name="Hulsmann N."/>
            <person name="Schleicher M."/>
            <person name="Noegel A.A."/>
            <person name="Eichinger L."/>
            <person name="Gallinger C."/>
            <person name="Pawlowski J."/>
            <person name="Sierra R."/>
            <person name="Euteneuer U."/>
            <person name="Pillet L."/>
            <person name="Moustafa A."/>
            <person name="Platzer M."/>
            <person name="Groth M."/>
            <person name="Szafranski K."/>
            <person name="Schliwa M."/>
        </authorList>
    </citation>
    <scope>NUCLEOTIDE SEQUENCE [LARGE SCALE GENOMIC DNA]</scope>
</reference>
<keyword evidence="5" id="KW-1185">Reference proteome</keyword>
<feature type="compositionally biased region" description="Polar residues" evidence="2">
    <location>
        <begin position="131"/>
        <end position="140"/>
    </location>
</feature>
<dbReference type="InterPro" id="IPR008254">
    <property type="entry name" value="Flavodoxin/NO_synth"/>
</dbReference>
<proteinExistence type="predicted"/>
<keyword evidence="1" id="KW-0285">Flavoprotein</keyword>
<dbReference type="GO" id="GO:0010181">
    <property type="term" value="F:FMN binding"/>
    <property type="evidence" value="ECO:0007669"/>
    <property type="project" value="InterPro"/>
</dbReference>
<organism evidence="4 5">
    <name type="scientific">Reticulomyxa filosa</name>
    <dbReference type="NCBI Taxonomy" id="46433"/>
    <lineage>
        <taxon>Eukaryota</taxon>
        <taxon>Sar</taxon>
        <taxon>Rhizaria</taxon>
        <taxon>Retaria</taxon>
        <taxon>Foraminifera</taxon>
        <taxon>Monothalamids</taxon>
        <taxon>Reticulomyxidae</taxon>
        <taxon>Reticulomyxa</taxon>
    </lineage>
</organism>
<protein>
    <recommendedName>
        <fullName evidence="3">Flavodoxin-like domain-containing protein</fullName>
    </recommendedName>
</protein>
<evidence type="ECO:0000259" key="3">
    <source>
        <dbReference type="PROSITE" id="PS50902"/>
    </source>
</evidence>
<dbReference type="Gene3D" id="3.40.50.360">
    <property type="match status" value="1"/>
</dbReference>
<dbReference type="GO" id="GO:0005829">
    <property type="term" value="C:cytosol"/>
    <property type="evidence" value="ECO:0007669"/>
    <property type="project" value="TreeGrafter"/>
</dbReference>
<accession>X6L8W3</accession>
<dbReference type="PANTHER" id="PTHR19384:SF10">
    <property type="entry name" value="NADPH-DEPENDENT DIFLAVIN OXIDOREDUCTASE 1"/>
    <property type="match status" value="1"/>
</dbReference>
<feature type="domain" description="Flavodoxin-like" evidence="3">
    <location>
        <begin position="1"/>
        <end position="141"/>
    </location>
</feature>
<dbReference type="InterPro" id="IPR017938">
    <property type="entry name" value="Riboflavin_synthase-like_b-brl"/>
</dbReference>
<feature type="compositionally biased region" description="Basic and acidic residues" evidence="2">
    <location>
        <begin position="113"/>
        <end position="129"/>
    </location>
</feature>
<dbReference type="OrthoDB" id="1856718at2759"/>
<dbReference type="PROSITE" id="PS50902">
    <property type="entry name" value="FLAVODOXIN_LIKE"/>
    <property type="match status" value="1"/>
</dbReference>
<sequence length="253" mass="29656">EEKDEDKTKVEDNNNNNSNNNKKKKKKKERLFYVFVVSTTGQGDTPDNMREFWKRLLQQKLSKKAKEDTLTPFNFTVFGLGDSSYPKYNVVARKLYQRLLDLNCTSIYTRGLGDDQHDLEDKDKKKDENESTYTSFSSAGAATEMKDDHRTASSHKTYDNQSRTRFMGQLLRHTRLTPKDHWQDVRQLSFDISGATSSSEESSHHDYYYYYYYPGDVMLIYPCNPRDQVLKLCRVCGFADEHDVLNTWVQIDR</sequence>
<name>X6L8W3_RETFI</name>
<evidence type="ECO:0000256" key="1">
    <source>
        <dbReference type="ARBA" id="ARBA00022630"/>
    </source>
</evidence>
<feature type="compositionally biased region" description="Basic and acidic residues" evidence="2">
    <location>
        <begin position="1"/>
        <end position="12"/>
    </location>
</feature>
<feature type="non-terminal residue" evidence="4">
    <location>
        <position position="253"/>
    </location>
</feature>
<dbReference type="EMBL" id="ASPP01048196">
    <property type="protein sequence ID" value="ETN97918.1"/>
    <property type="molecule type" value="Genomic_DNA"/>
</dbReference>